<evidence type="ECO:0000256" key="1">
    <source>
        <dbReference type="SAM" id="Phobius"/>
    </source>
</evidence>
<proteinExistence type="predicted"/>
<keyword evidence="1" id="KW-0812">Transmembrane</keyword>
<reference evidence="2" key="2">
    <citation type="submission" date="2022-07" db="EMBL/GenBank/DDBJ databases">
        <authorList>
            <person name="Goncalves M.F.M."/>
            <person name="Hilario S."/>
            <person name="Van De Peer Y."/>
            <person name="Esteves A.C."/>
            <person name="Alves A."/>
        </authorList>
    </citation>
    <scope>NUCLEOTIDE SEQUENCE</scope>
    <source>
        <strain evidence="2">MUM 19.33</strain>
    </source>
</reference>
<keyword evidence="1" id="KW-0472">Membrane</keyword>
<dbReference type="GeneID" id="75827058"/>
<accession>A0A9P9XWF7</accession>
<organism evidence="2 3">
    <name type="scientific">Emericellopsis cladophorae</name>
    <dbReference type="NCBI Taxonomy" id="2686198"/>
    <lineage>
        <taxon>Eukaryota</taxon>
        <taxon>Fungi</taxon>
        <taxon>Dikarya</taxon>
        <taxon>Ascomycota</taxon>
        <taxon>Pezizomycotina</taxon>
        <taxon>Sordariomycetes</taxon>
        <taxon>Hypocreomycetidae</taxon>
        <taxon>Hypocreales</taxon>
        <taxon>Bionectriaceae</taxon>
        <taxon>Emericellopsis</taxon>
    </lineage>
</organism>
<evidence type="ECO:0000313" key="3">
    <source>
        <dbReference type="Proteomes" id="UP001055219"/>
    </source>
</evidence>
<dbReference type="AlphaFoldDB" id="A0A9P9XWF7"/>
<gene>
    <name evidence="2" type="ORF">J7T54_000539</name>
</gene>
<comment type="caution">
    <text evidence="2">The sequence shown here is derived from an EMBL/GenBank/DDBJ whole genome shotgun (WGS) entry which is preliminary data.</text>
</comment>
<dbReference type="OrthoDB" id="2963168at2759"/>
<keyword evidence="1" id="KW-1133">Transmembrane helix</keyword>
<sequence>MAEPDASAIDIASTAGTWVAAILAIIALVGIIGPWLALQAAHSDKSRALNAVRDQPQRYVTKGFSIGAHTTLFRRVRVPDLAPTYGTNKATVANFAKGVDFKDRLFFEFPDYKQWNTGWAMLAAAAEAYNFHRPPPRDGDEPVLMPLVRAQGGTVEVINSLSAVVSLSPEGIFSRQPDGAPHLVGGNTENYGDSDDDTASDISVPESYKTDASRRLAVQQTAAGVPVRYRLFQGHHGIWELSSSRLPEITGFTGRFRSLGHQRGKWTYQTALAYYGRHAKEIAELLGEDYAVPNGGKLLLDDISHVAWAWLSLQWHEWGYLIWKLECKYWTKIMQSSASLLLDDVYSVQVSAFLDKLVPDDDQQSSLQAIFDWDPESGYHPIKWLLNLNRRLTLRESRSVRRSWFLRRRSQHRT</sequence>
<feature type="transmembrane region" description="Helical" evidence="1">
    <location>
        <begin position="15"/>
        <end position="38"/>
    </location>
</feature>
<keyword evidence="3" id="KW-1185">Reference proteome</keyword>
<name>A0A9P9XWF7_9HYPO</name>
<dbReference type="Proteomes" id="UP001055219">
    <property type="component" value="Unassembled WGS sequence"/>
</dbReference>
<evidence type="ECO:0000313" key="2">
    <source>
        <dbReference type="EMBL" id="KAI6778883.1"/>
    </source>
</evidence>
<reference evidence="2" key="1">
    <citation type="journal article" date="2021" name="J Fungi (Basel)">
        <title>Genomic and Metabolomic Analyses of the Marine Fungus Emericellopsis cladophorae: Insights into Saltwater Adaptability Mechanisms and Its Biosynthetic Potential.</title>
        <authorList>
            <person name="Goncalves M.F.M."/>
            <person name="Hilario S."/>
            <person name="Van de Peer Y."/>
            <person name="Esteves A.C."/>
            <person name="Alves A."/>
        </authorList>
    </citation>
    <scope>NUCLEOTIDE SEQUENCE</scope>
    <source>
        <strain evidence="2">MUM 19.33</strain>
    </source>
</reference>
<dbReference type="RefSeq" id="XP_051359739.1">
    <property type="nucleotide sequence ID" value="XM_051509268.1"/>
</dbReference>
<protein>
    <submittedName>
        <fullName evidence="2">Uncharacterized protein</fullName>
    </submittedName>
</protein>
<dbReference type="EMBL" id="JAGIXG020000057">
    <property type="protein sequence ID" value="KAI6778883.1"/>
    <property type="molecule type" value="Genomic_DNA"/>
</dbReference>